<evidence type="ECO:0000256" key="9">
    <source>
        <dbReference type="SAM" id="MobiDB-lite"/>
    </source>
</evidence>
<evidence type="ECO:0000256" key="8">
    <source>
        <dbReference type="ARBA" id="ARBA00023136"/>
    </source>
</evidence>
<feature type="domain" description="Type II secretion system protein GspC N-terminal" evidence="10">
    <location>
        <begin position="103"/>
        <end position="151"/>
    </location>
</feature>
<dbReference type="Proteomes" id="UP000523196">
    <property type="component" value="Unassembled WGS sequence"/>
</dbReference>
<protein>
    <submittedName>
        <fullName evidence="11">Type II secretion system protein C</fullName>
    </submittedName>
</protein>
<comment type="caution">
    <text evidence="11">The sequence shown here is derived from an EMBL/GenBank/DDBJ whole genome shotgun (WGS) entry which is preliminary data.</text>
</comment>
<dbReference type="InterPro" id="IPR036034">
    <property type="entry name" value="PDZ_sf"/>
</dbReference>
<proteinExistence type="predicted"/>
<dbReference type="AlphaFoldDB" id="A0A7W3Y6A8"/>
<keyword evidence="7" id="KW-1133">Transmembrane helix</keyword>
<gene>
    <name evidence="11" type="ORF">H4F98_10040</name>
</gene>
<evidence type="ECO:0000256" key="4">
    <source>
        <dbReference type="ARBA" id="ARBA00022519"/>
    </source>
</evidence>
<evidence type="ECO:0000256" key="5">
    <source>
        <dbReference type="ARBA" id="ARBA00022692"/>
    </source>
</evidence>
<dbReference type="SUPFAM" id="SSF50156">
    <property type="entry name" value="PDZ domain-like"/>
    <property type="match status" value="1"/>
</dbReference>
<evidence type="ECO:0000256" key="7">
    <source>
        <dbReference type="ARBA" id="ARBA00022989"/>
    </source>
</evidence>
<dbReference type="Pfam" id="PF11356">
    <property type="entry name" value="T2SSC"/>
    <property type="match status" value="1"/>
</dbReference>
<keyword evidence="4" id="KW-0997">Cell inner membrane</keyword>
<dbReference type="Gene3D" id="2.30.30.830">
    <property type="match status" value="1"/>
</dbReference>
<keyword evidence="12" id="KW-1185">Reference proteome</keyword>
<feature type="region of interest" description="Disordered" evidence="9">
    <location>
        <begin position="154"/>
        <end position="182"/>
    </location>
</feature>
<dbReference type="InterPro" id="IPR024961">
    <property type="entry name" value="T2SS_GspC_N"/>
</dbReference>
<evidence type="ECO:0000256" key="2">
    <source>
        <dbReference type="ARBA" id="ARBA00022448"/>
    </source>
</evidence>
<evidence type="ECO:0000313" key="12">
    <source>
        <dbReference type="Proteomes" id="UP000523196"/>
    </source>
</evidence>
<keyword evidence="5" id="KW-0812">Transmembrane</keyword>
<evidence type="ECO:0000256" key="1">
    <source>
        <dbReference type="ARBA" id="ARBA00004533"/>
    </source>
</evidence>
<keyword evidence="2" id="KW-0813">Transport</keyword>
<dbReference type="Gene3D" id="2.30.42.10">
    <property type="match status" value="1"/>
</dbReference>
<dbReference type="RefSeq" id="WP_182687303.1">
    <property type="nucleotide sequence ID" value="NZ_JACHTF010000010.1"/>
</dbReference>
<organism evidence="11 12">
    <name type="scientific">Marilutibacter spongiae</name>
    <dbReference type="NCBI Taxonomy" id="2025720"/>
    <lineage>
        <taxon>Bacteria</taxon>
        <taxon>Pseudomonadati</taxon>
        <taxon>Pseudomonadota</taxon>
        <taxon>Gammaproteobacteria</taxon>
        <taxon>Lysobacterales</taxon>
        <taxon>Lysobacteraceae</taxon>
        <taxon>Marilutibacter</taxon>
    </lineage>
</organism>
<dbReference type="GO" id="GO:0015031">
    <property type="term" value="P:protein transport"/>
    <property type="evidence" value="ECO:0007669"/>
    <property type="project" value="UniProtKB-KW"/>
</dbReference>
<reference evidence="11 12" key="1">
    <citation type="submission" date="2020-08" db="EMBL/GenBank/DDBJ databases">
        <authorList>
            <person name="Xu S."/>
            <person name="Li A."/>
        </authorList>
    </citation>
    <scope>NUCLEOTIDE SEQUENCE [LARGE SCALE GENOMIC DNA]</scope>
    <source>
        <strain evidence="11 12">119BY6-57</strain>
    </source>
</reference>
<evidence type="ECO:0000259" key="10">
    <source>
        <dbReference type="Pfam" id="PF11356"/>
    </source>
</evidence>
<evidence type="ECO:0000313" key="11">
    <source>
        <dbReference type="EMBL" id="MBB1060914.1"/>
    </source>
</evidence>
<accession>A0A7W3Y6A8</accession>
<feature type="compositionally biased region" description="Low complexity" evidence="9">
    <location>
        <begin position="164"/>
        <end position="177"/>
    </location>
</feature>
<keyword evidence="8" id="KW-0472">Membrane</keyword>
<name>A0A7W3Y6A8_9GAMM</name>
<comment type="subcellular location">
    <subcellularLocation>
        <location evidence="1">Cell inner membrane</location>
    </subcellularLocation>
</comment>
<dbReference type="EMBL" id="JACHTF010000010">
    <property type="protein sequence ID" value="MBB1060914.1"/>
    <property type="molecule type" value="Genomic_DNA"/>
</dbReference>
<dbReference type="GO" id="GO:0005886">
    <property type="term" value="C:plasma membrane"/>
    <property type="evidence" value="ECO:0007669"/>
    <property type="project" value="UniProtKB-SubCell"/>
</dbReference>
<evidence type="ECO:0000256" key="3">
    <source>
        <dbReference type="ARBA" id="ARBA00022475"/>
    </source>
</evidence>
<sequence length="275" mass="28027">MIHALPILDDDTRRRLAHQARVAAEVALVALLAFQAARLAWTLAVPPAPVGAMTTRQASPTSPSGFIDAFHPAMPGVAGDADSQLAGFRVHGLRVDPTPGGTLGAAIIAGPDTSQQAYRVGDAIADGIVLAEVEPGYAVLRRGGREVRLALVAGPDAPSGTAGGRLPASPSSGGAPAVTPPAAEPVAMAPAQLMSQAGMRATLDGGYALVPRGDGAFFRQAGLEPGDVLVAVDGRPLDLERLRGLEAELGTRASTVLTVKRGDQTRTITLQATPP</sequence>
<keyword evidence="6" id="KW-0653">Protein transport</keyword>
<evidence type="ECO:0000256" key="6">
    <source>
        <dbReference type="ARBA" id="ARBA00022927"/>
    </source>
</evidence>
<keyword evidence="3" id="KW-1003">Cell membrane</keyword>